<dbReference type="NCBIfam" id="NF004503">
    <property type="entry name" value="PRK05846.2-2"/>
    <property type="match status" value="1"/>
</dbReference>
<dbReference type="STRING" id="263820.PTO0929"/>
<dbReference type="PRINTS" id="PR01437">
    <property type="entry name" value="NUOXDRDTASE4"/>
</dbReference>
<feature type="transmembrane region" description="Helical" evidence="6">
    <location>
        <begin position="210"/>
        <end position="229"/>
    </location>
</feature>
<feature type="transmembrane region" description="Helical" evidence="6">
    <location>
        <begin position="162"/>
        <end position="186"/>
    </location>
</feature>
<dbReference type="InterPro" id="IPR010227">
    <property type="entry name" value="NADH_Q_OxRdtase_chainM/4"/>
</dbReference>
<feature type="transmembrane region" description="Helical" evidence="6">
    <location>
        <begin position="417"/>
        <end position="439"/>
    </location>
</feature>
<dbReference type="EMBL" id="AE017261">
    <property type="protein sequence ID" value="AAT43514.1"/>
    <property type="molecule type" value="Genomic_DNA"/>
</dbReference>
<evidence type="ECO:0000256" key="6">
    <source>
        <dbReference type="SAM" id="Phobius"/>
    </source>
</evidence>
<evidence type="ECO:0000256" key="1">
    <source>
        <dbReference type="ARBA" id="ARBA00004141"/>
    </source>
</evidence>
<evidence type="ECO:0000256" key="2">
    <source>
        <dbReference type="ARBA" id="ARBA00009025"/>
    </source>
</evidence>
<dbReference type="OrthoDB" id="19089at2157"/>
<feature type="transmembrane region" description="Helical" evidence="6">
    <location>
        <begin position="57"/>
        <end position="76"/>
    </location>
</feature>
<dbReference type="KEGG" id="pto:PTO0929"/>
<dbReference type="PaxDb" id="263820-PTO0929"/>
<dbReference type="eggNOG" id="arCOG01538">
    <property type="taxonomic scope" value="Archaea"/>
</dbReference>
<dbReference type="GeneID" id="2845167"/>
<keyword evidence="5 6" id="KW-0472">Membrane</keyword>
<keyword evidence="8" id="KW-0560">Oxidoreductase</keyword>
<evidence type="ECO:0000313" key="9">
    <source>
        <dbReference type="Proteomes" id="UP000000438"/>
    </source>
</evidence>
<keyword evidence="3 6" id="KW-0812">Transmembrane</keyword>
<feature type="transmembrane region" description="Helical" evidence="6">
    <location>
        <begin position="460"/>
        <end position="478"/>
    </location>
</feature>
<reference evidence="8 9" key="1">
    <citation type="journal article" date="2004" name="Proc. Natl. Acad. Sci. U.S.A.">
        <title>Genome sequence of Picrophilus torridus and its implications for life around pH 0.</title>
        <authorList>
            <person name="Futterer O."/>
            <person name="Angelov A."/>
            <person name="Liesegang H."/>
            <person name="Gottschalk G."/>
            <person name="Schleper C."/>
            <person name="Schepers B."/>
            <person name="Dock C."/>
            <person name="Antranikian G."/>
            <person name="Liebl W."/>
        </authorList>
    </citation>
    <scope>NUCLEOTIDE SEQUENCE [LARGE SCALE GENOMIC DNA]</scope>
    <source>
        <strain evidence="9">ATCC 700027 / DSM 9790 / JCM 10055 / NBRC 100828</strain>
    </source>
</reference>
<dbReference type="InParanoid" id="Q6L0I8"/>
<gene>
    <name evidence="8" type="ordered locus">PTO0929</name>
</gene>
<dbReference type="GO" id="GO:0016020">
    <property type="term" value="C:membrane"/>
    <property type="evidence" value="ECO:0007669"/>
    <property type="project" value="UniProtKB-SubCell"/>
</dbReference>
<name>Q6L0I8_PICTO</name>
<dbReference type="AlphaFoldDB" id="Q6L0I8"/>
<dbReference type="InterPro" id="IPR003918">
    <property type="entry name" value="NADH_UbQ_OxRdtase"/>
</dbReference>
<feature type="transmembrane region" description="Helical" evidence="6">
    <location>
        <begin position="26"/>
        <end position="45"/>
    </location>
</feature>
<evidence type="ECO:0000259" key="7">
    <source>
        <dbReference type="Pfam" id="PF00361"/>
    </source>
</evidence>
<dbReference type="PANTHER" id="PTHR43507:SF1">
    <property type="entry name" value="NADH-UBIQUINONE OXIDOREDUCTASE CHAIN 4"/>
    <property type="match status" value="1"/>
</dbReference>
<feature type="transmembrane region" description="Helical" evidence="6">
    <location>
        <begin position="249"/>
        <end position="271"/>
    </location>
</feature>
<feature type="transmembrane region" description="Helical" evidence="6">
    <location>
        <begin position="131"/>
        <end position="150"/>
    </location>
</feature>
<organism evidence="8 9">
    <name type="scientific">Picrophilus torridus (strain ATCC 700027 / DSM 9790 / JCM 10055 / NBRC 100828 / KAW 2/3)</name>
    <dbReference type="NCBI Taxonomy" id="1122961"/>
    <lineage>
        <taxon>Archaea</taxon>
        <taxon>Methanobacteriati</taxon>
        <taxon>Thermoplasmatota</taxon>
        <taxon>Thermoplasmata</taxon>
        <taxon>Thermoplasmatales</taxon>
        <taxon>Picrophilaceae</taxon>
        <taxon>Picrophilus</taxon>
    </lineage>
</organism>
<evidence type="ECO:0000256" key="3">
    <source>
        <dbReference type="ARBA" id="ARBA00022692"/>
    </source>
</evidence>
<evidence type="ECO:0000256" key="4">
    <source>
        <dbReference type="ARBA" id="ARBA00022989"/>
    </source>
</evidence>
<dbReference type="HOGENOM" id="CLU_007100_4_2_2"/>
<dbReference type="GO" id="GO:0042773">
    <property type="term" value="P:ATP synthesis coupled electron transport"/>
    <property type="evidence" value="ECO:0007669"/>
    <property type="project" value="InterPro"/>
</dbReference>
<dbReference type="RefSeq" id="WP_011177730.1">
    <property type="nucleotide sequence ID" value="NC_005877.1"/>
</dbReference>
<accession>Q6L0I8</accession>
<feature type="transmembrane region" description="Helical" evidence="6">
    <location>
        <begin position="340"/>
        <end position="362"/>
    </location>
</feature>
<dbReference type="InterPro" id="IPR001750">
    <property type="entry name" value="ND/Mrp_TM"/>
</dbReference>
<sequence>MILEILLLSFLTGSIAAFFIKDNARIFSILYTLIITFVFILYSIFKFINYNGSLISVFNYNIVSYSNSGLSFYITLSFGLTGFTDALIIMSMVVTLFALMISDYNNPSFYGLIMITGFGLSGFFASMNFLFFYVFWEVVIIPMFIIISRYGGNNKRLISLKFFIYTHLGSLFLLLSIFTLSGYYFIETNVLTFQIHTLMNPYFQRTIPRAGYYFIIFGFLAAFLIKLPAFPLHEWLPNAHYTAPFPGSIMLSGGLLSMGGYGLLGILYPVSVLFPKILIYILISTGIIGIVYFSLTSMFQTNLKRMIAYSSAAEMSFVLVSFGTSVISSGYPRVLDLSGGMYQTVAHSFVISLAFASLFYIYKRTGTLQIYGLGGIQRNIPMASSFFMISMLASFGVPALAGFIGEFSIIVGSYYSIGLLTLIIVAGLMIATGYFLWAAQRSLYGIYNENLGKLNDLNGYEFLILLTMLLVSIFFGIYPEPVFGIMHLYAMKI</sequence>
<dbReference type="GO" id="GO:0008137">
    <property type="term" value="F:NADH dehydrogenase (ubiquinone) activity"/>
    <property type="evidence" value="ECO:0007669"/>
    <property type="project" value="InterPro"/>
</dbReference>
<evidence type="ECO:0000256" key="5">
    <source>
        <dbReference type="ARBA" id="ARBA00023136"/>
    </source>
</evidence>
<comment type="subcellular location">
    <subcellularLocation>
        <location evidence="1">Membrane</location>
        <topology evidence="1">Multi-pass membrane protein</topology>
    </subcellularLocation>
</comment>
<feature type="domain" description="NADH:quinone oxidoreductase/Mrp antiporter transmembrane" evidence="7">
    <location>
        <begin position="126"/>
        <end position="424"/>
    </location>
</feature>
<feature type="transmembrane region" description="Helical" evidence="6">
    <location>
        <begin position="82"/>
        <end position="101"/>
    </location>
</feature>
<keyword evidence="4 6" id="KW-1133">Transmembrane helix</keyword>
<dbReference type="GO" id="GO:0003954">
    <property type="term" value="F:NADH dehydrogenase activity"/>
    <property type="evidence" value="ECO:0007669"/>
    <property type="project" value="TreeGrafter"/>
</dbReference>
<feature type="transmembrane region" description="Helical" evidence="6">
    <location>
        <begin position="383"/>
        <end position="405"/>
    </location>
</feature>
<dbReference type="NCBIfam" id="TIGR01972">
    <property type="entry name" value="NDH_I_M"/>
    <property type="match status" value="1"/>
</dbReference>
<evidence type="ECO:0000313" key="8">
    <source>
        <dbReference type="EMBL" id="AAT43514.1"/>
    </source>
</evidence>
<comment type="similarity">
    <text evidence="2">Belongs to the complex I subunit 4 family.</text>
</comment>
<dbReference type="Pfam" id="PF00361">
    <property type="entry name" value="Proton_antipo_M"/>
    <property type="match status" value="1"/>
</dbReference>
<proteinExistence type="inferred from homology"/>
<feature type="transmembrane region" description="Helical" evidence="6">
    <location>
        <begin position="307"/>
        <end position="328"/>
    </location>
</feature>
<protein>
    <submittedName>
        <fullName evidence="8">NADH-quinone oxidoreductase chain M</fullName>
        <ecNumber evidence="8">1.6.5.3</ecNumber>
    </submittedName>
</protein>
<dbReference type="EC" id="1.6.5.3" evidence="8"/>
<dbReference type="PATRIC" id="fig|263820.9.peg.967"/>
<dbReference type="PANTHER" id="PTHR43507">
    <property type="entry name" value="NADH-UBIQUINONE OXIDOREDUCTASE CHAIN 4"/>
    <property type="match status" value="1"/>
</dbReference>
<feature type="transmembrane region" description="Helical" evidence="6">
    <location>
        <begin position="277"/>
        <end position="295"/>
    </location>
</feature>
<dbReference type="GO" id="GO:0015990">
    <property type="term" value="P:electron transport coupled proton transport"/>
    <property type="evidence" value="ECO:0007669"/>
    <property type="project" value="TreeGrafter"/>
</dbReference>
<dbReference type="Proteomes" id="UP000000438">
    <property type="component" value="Chromosome"/>
</dbReference>
<dbReference type="GO" id="GO:0048039">
    <property type="term" value="F:ubiquinone binding"/>
    <property type="evidence" value="ECO:0007669"/>
    <property type="project" value="TreeGrafter"/>
</dbReference>
<feature type="transmembrane region" description="Helical" evidence="6">
    <location>
        <begin position="108"/>
        <end position="125"/>
    </location>
</feature>